<proteinExistence type="predicted"/>
<name>A0AAV7S6Q4_PLEWA</name>
<evidence type="ECO:0000313" key="3">
    <source>
        <dbReference type="Proteomes" id="UP001066276"/>
    </source>
</evidence>
<organism evidence="2 3">
    <name type="scientific">Pleurodeles waltl</name>
    <name type="common">Iberian ribbed newt</name>
    <dbReference type="NCBI Taxonomy" id="8319"/>
    <lineage>
        <taxon>Eukaryota</taxon>
        <taxon>Metazoa</taxon>
        <taxon>Chordata</taxon>
        <taxon>Craniata</taxon>
        <taxon>Vertebrata</taxon>
        <taxon>Euteleostomi</taxon>
        <taxon>Amphibia</taxon>
        <taxon>Batrachia</taxon>
        <taxon>Caudata</taxon>
        <taxon>Salamandroidea</taxon>
        <taxon>Salamandridae</taxon>
        <taxon>Pleurodelinae</taxon>
        <taxon>Pleurodeles</taxon>
    </lineage>
</organism>
<keyword evidence="3" id="KW-1185">Reference proteome</keyword>
<dbReference type="Proteomes" id="UP001066276">
    <property type="component" value="Chromosome 4_2"/>
</dbReference>
<gene>
    <name evidence="2" type="ORF">NDU88_000804</name>
</gene>
<dbReference type="AlphaFoldDB" id="A0AAV7S6Q4"/>
<protein>
    <submittedName>
        <fullName evidence="2">Uncharacterized protein</fullName>
    </submittedName>
</protein>
<feature type="region of interest" description="Disordered" evidence="1">
    <location>
        <begin position="15"/>
        <end position="35"/>
    </location>
</feature>
<sequence length="184" mass="19276">MVAVETTCTCPGVGAGRSPTEEAATMSGGQSHAEGTARTQGLLTWQERPGCREKAPAGLTTVPAGRRHLRCSWKILKGVLTVLLQQNQSLQSPTVAQDVAQGTIFNDQVNLTNKLGALKSVTIDIVPSDVSSSPGKRTDDRGISHIAKSIELNGAPASYSGGAVGKSHSRLSILPSTQRQLVHV</sequence>
<evidence type="ECO:0000313" key="2">
    <source>
        <dbReference type="EMBL" id="KAJ1160302.1"/>
    </source>
</evidence>
<dbReference type="EMBL" id="JANPWB010000008">
    <property type="protein sequence ID" value="KAJ1160302.1"/>
    <property type="molecule type" value="Genomic_DNA"/>
</dbReference>
<comment type="caution">
    <text evidence="2">The sequence shown here is derived from an EMBL/GenBank/DDBJ whole genome shotgun (WGS) entry which is preliminary data.</text>
</comment>
<reference evidence="2" key="1">
    <citation type="journal article" date="2022" name="bioRxiv">
        <title>Sequencing and chromosome-scale assembly of the giantPleurodeles waltlgenome.</title>
        <authorList>
            <person name="Brown T."/>
            <person name="Elewa A."/>
            <person name="Iarovenko S."/>
            <person name="Subramanian E."/>
            <person name="Araus A.J."/>
            <person name="Petzold A."/>
            <person name="Susuki M."/>
            <person name="Suzuki K.-i.T."/>
            <person name="Hayashi T."/>
            <person name="Toyoda A."/>
            <person name="Oliveira C."/>
            <person name="Osipova E."/>
            <person name="Leigh N.D."/>
            <person name="Simon A."/>
            <person name="Yun M.H."/>
        </authorList>
    </citation>
    <scope>NUCLEOTIDE SEQUENCE</scope>
    <source>
        <strain evidence="2">20211129_DDA</strain>
        <tissue evidence="2">Liver</tissue>
    </source>
</reference>
<evidence type="ECO:0000256" key="1">
    <source>
        <dbReference type="SAM" id="MobiDB-lite"/>
    </source>
</evidence>
<accession>A0AAV7S6Q4</accession>